<sequence>MLKHPNEARTQLLATVTGELSQPVRIYFNVPDKNAVNKKFRSLKCMQSDLVRKRWTWLFEGEAKKLEFDKGYAEIPKKLRPIIIGSFYFRPPAEMYLDVRSIERAIHAITFFDRLLGRKIAEMTEFSVVNRLLSATEYQVDFKHFFKEEVRLSPDHLLDQLKSNPLEALQLLGQEMDKPEPEVVRMPLNYYSDGIEGIKSALRMRQYVALEKWKGNAVSSKDVFERIFGQLSQPSTLPSGKQDQSL</sequence>
<reference evidence="2" key="1">
    <citation type="journal article" date="2020" name="Microbiol. Resour. Announc.">
        <title>Draft Genome Sequences of Thiorhodococcus mannitoliphagus and Thiorhodococcus minor, Purple Sulfur Photosynthetic Bacteria in the Gammaproteobacterial Family Chromatiaceae.</title>
        <authorList>
            <person name="Aviles F.A."/>
            <person name="Meyer T.E."/>
            <person name="Kyndt J.A."/>
        </authorList>
    </citation>
    <scope>NUCLEOTIDE SEQUENCE [LARGE SCALE GENOMIC DNA]</scope>
    <source>
        <strain evidence="2">DSM 18266</strain>
    </source>
</reference>
<gene>
    <name evidence="1" type="ORF">G3480_20720</name>
</gene>
<evidence type="ECO:0000313" key="2">
    <source>
        <dbReference type="Proteomes" id="UP000471640"/>
    </source>
</evidence>
<comment type="caution">
    <text evidence="1">The sequence shown here is derived from an EMBL/GenBank/DDBJ whole genome shotgun (WGS) entry which is preliminary data.</text>
</comment>
<dbReference type="EMBL" id="JAAIJR010000118">
    <property type="protein sequence ID" value="NEX22700.1"/>
    <property type="molecule type" value="Genomic_DNA"/>
</dbReference>
<name>A0A6P1DYZ3_9GAMM</name>
<organism evidence="1 2">
    <name type="scientific">Thiorhodococcus mannitoliphagus</name>
    <dbReference type="NCBI Taxonomy" id="329406"/>
    <lineage>
        <taxon>Bacteria</taxon>
        <taxon>Pseudomonadati</taxon>
        <taxon>Pseudomonadota</taxon>
        <taxon>Gammaproteobacteria</taxon>
        <taxon>Chromatiales</taxon>
        <taxon>Chromatiaceae</taxon>
        <taxon>Thiorhodococcus</taxon>
    </lineage>
</organism>
<accession>A0A6P1DYZ3</accession>
<reference evidence="1 2" key="2">
    <citation type="submission" date="2020-02" db="EMBL/GenBank/DDBJ databases">
        <title>Genome sequences of Thiorhodococcus mannitoliphagus and Thiorhodococcus minor, purple sulfur photosynthetic bacteria in the gammaproteobacterial family, Chromatiaceae.</title>
        <authorList>
            <person name="Aviles F.A."/>
            <person name="Meyer T.E."/>
            <person name="Kyndt J.A."/>
        </authorList>
    </citation>
    <scope>NUCLEOTIDE SEQUENCE [LARGE SCALE GENOMIC DNA]</scope>
    <source>
        <strain evidence="1 2">DSM 18266</strain>
    </source>
</reference>
<dbReference type="AlphaFoldDB" id="A0A6P1DYZ3"/>
<keyword evidence="2" id="KW-1185">Reference proteome</keyword>
<evidence type="ECO:0000313" key="1">
    <source>
        <dbReference type="EMBL" id="NEX22700.1"/>
    </source>
</evidence>
<dbReference type="RefSeq" id="WP_164655792.1">
    <property type="nucleotide sequence ID" value="NZ_JAAIJR010000118.1"/>
</dbReference>
<proteinExistence type="predicted"/>
<protein>
    <submittedName>
        <fullName evidence="1">Uncharacterized protein</fullName>
    </submittedName>
</protein>
<dbReference type="Proteomes" id="UP000471640">
    <property type="component" value="Unassembled WGS sequence"/>
</dbReference>